<proteinExistence type="predicted"/>
<sequence>MPDRLTLYMGSAPFWRQYDRYPATPRSDLLGVEDTTRTSAHPDDDGSQFFDFELWDLHTGGKGTDVTTPSSVSPEDKPAASPSVLGPGSFTTTAPNPGDDVSMVDAQPHEPPLPHVWPRVSGPQPPRDGAIQLDVSQSTEARRSFPRPASSQSTFEMPQGCNKKTRMVKNPDETSRVRDLKACSWCRMNKSGCDASPVSRWNWNDPDVLLPSRGQFVENRRVLRISLSENIGSPCLEVTVQPFALPNQRDQGVIRWGVMPDTLRSLEDEICAWIEQDILDGNKTEFEAHMDKLLHGLVAQQGQHPQMPKTLLLNLFTMRSMWKVWNCKQFFVRQELASQPVPLDLRFASIQDSLRLFAAERISELERNVLADIQKHIAKKDSTGVPLITKWLVLWQMIFIYRHSLRWLLEQQQTNAAPMPMIGMNEKRHSFRETTKQLLNAIVVIYAGHFGLFHKRTTLKHFRAAGAQAFSDDLQAAFQNAWQSLPEFYDQVLGQVSPTDELFKAYIVKKESEFLATDRTAREQEPLGERVPAFTG</sequence>
<evidence type="ECO:0000313" key="2">
    <source>
        <dbReference type="EMBL" id="GAB1310502.1"/>
    </source>
</evidence>
<accession>A0ABQ0FYB9</accession>
<protein>
    <submittedName>
        <fullName evidence="2">Uncharacterized protein</fullName>
    </submittedName>
</protein>
<comment type="caution">
    <text evidence="2">The sequence shown here is derived from an EMBL/GenBank/DDBJ whole genome shotgun (WGS) entry which is preliminary data.</text>
</comment>
<organism evidence="2 3">
    <name type="scientific">Madurella fahalii</name>
    <dbReference type="NCBI Taxonomy" id="1157608"/>
    <lineage>
        <taxon>Eukaryota</taxon>
        <taxon>Fungi</taxon>
        <taxon>Dikarya</taxon>
        <taxon>Ascomycota</taxon>
        <taxon>Pezizomycotina</taxon>
        <taxon>Sordariomycetes</taxon>
        <taxon>Sordariomycetidae</taxon>
        <taxon>Sordariales</taxon>
        <taxon>Sordariales incertae sedis</taxon>
        <taxon>Madurella</taxon>
    </lineage>
</organism>
<dbReference type="GeneID" id="98171457"/>
<name>A0ABQ0FYB9_9PEZI</name>
<gene>
    <name evidence="2" type="ORF">MFIFM68171_00712</name>
</gene>
<feature type="region of interest" description="Disordered" evidence="1">
    <location>
        <begin position="61"/>
        <end position="173"/>
    </location>
</feature>
<dbReference type="EMBL" id="BAAFSV010000001">
    <property type="protein sequence ID" value="GAB1310502.1"/>
    <property type="molecule type" value="Genomic_DNA"/>
</dbReference>
<dbReference type="Proteomes" id="UP001628179">
    <property type="component" value="Unassembled WGS sequence"/>
</dbReference>
<reference evidence="2 3" key="1">
    <citation type="submission" date="2024-09" db="EMBL/GenBank/DDBJ databases">
        <title>Itraconazole resistance in Madurella fahalii resulting from another homologue of gene encoding cytochrome P450 14-alpha sterol demethylase (CYP51).</title>
        <authorList>
            <person name="Yoshioka I."/>
            <person name="Fahal A.H."/>
            <person name="Kaneko S."/>
            <person name="Yaguchi T."/>
        </authorList>
    </citation>
    <scope>NUCLEOTIDE SEQUENCE [LARGE SCALE GENOMIC DNA]</scope>
    <source>
        <strain evidence="2 3">IFM 68171</strain>
    </source>
</reference>
<keyword evidence="3" id="KW-1185">Reference proteome</keyword>
<evidence type="ECO:0000256" key="1">
    <source>
        <dbReference type="SAM" id="MobiDB-lite"/>
    </source>
</evidence>
<dbReference type="RefSeq" id="XP_070912235.1">
    <property type="nucleotide sequence ID" value="XM_071056134.1"/>
</dbReference>
<evidence type="ECO:0000313" key="3">
    <source>
        <dbReference type="Proteomes" id="UP001628179"/>
    </source>
</evidence>